<organism evidence="2 3">
    <name type="scientific">Camelimonas fluminis</name>
    <dbReference type="NCBI Taxonomy" id="1576911"/>
    <lineage>
        <taxon>Bacteria</taxon>
        <taxon>Pseudomonadati</taxon>
        <taxon>Pseudomonadota</taxon>
        <taxon>Alphaproteobacteria</taxon>
        <taxon>Hyphomicrobiales</taxon>
        <taxon>Chelatococcaceae</taxon>
        <taxon>Camelimonas</taxon>
    </lineage>
</organism>
<dbReference type="SUPFAM" id="SSF52833">
    <property type="entry name" value="Thioredoxin-like"/>
    <property type="match status" value="1"/>
</dbReference>
<evidence type="ECO:0000313" key="3">
    <source>
        <dbReference type="Proteomes" id="UP001595704"/>
    </source>
</evidence>
<dbReference type="RefSeq" id="WP_191318254.1">
    <property type="nucleotide sequence ID" value="NZ_BNCG01000002.1"/>
</dbReference>
<accession>A0ABV7UDS3</accession>
<comment type="caution">
    <text evidence="2">The sequence shown here is derived from an EMBL/GenBank/DDBJ whole genome shotgun (WGS) entry which is preliminary data.</text>
</comment>
<dbReference type="PROSITE" id="PS50404">
    <property type="entry name" value="GST_NTER"/>
    <property type="match status" value="1"/>
</dbReference>
<proteinExistence type="predicted"/>
<sequence length="71" mass="8115">MELYQHPLSPYAQKIRIALREKGLAFADGRMKRQFRDHRLEWLARSGGVQVLLDGLAAGNVRFTETSPFAE</sequence>
<dbReference type="Pfam" id="PF13417">
    <property type="entry name" value="GST_N_3"/>
    <property type="match status" value="1"/>
</dbReference>
<gene>
    <name evidence="2" type="ORF">ACFONL_05305</name>
</gene>
<name>A0ABV7UDS3_9HYPH</name>
<dbReference type="Gene3D" id="3.40.30.10">
    <property type="entry name" value="Glutaredoxin"/>
    <property type="match status" value="1"/>
</dbReference>
<dbReference type="InterPro" id="IPR004045">
    <property type="entry name" value="Glutathione_S-Trfase_N"/>
</dbReference>
<reference evidence="3" key="1">
    <citation type="journal article" date="2019" name="Int. J. Syst. Evol. Microbiol.">
        <title>The Global Catalogue of Microorganisms (GCM) 10K type strain sequencing project: providing services to taxonomists for standard genome sequencing and annotation.</title>
        <authorList>
            <consortium name="The Broad Institute Genomics Platform"/>
            <consortium name="The Broad Institute Genome Sequencing Center for Infectious Disease"/>
            <person name="Wu L."/>
            <person name="Ma J."/>
        </authorList>
    </citation>
    <scope>NUCLEOTIDE SEQUENCE [LARGE SCALE GENOMIC DNA]</scope>
    <source>
        <strain evidence="3">KCTC 42282</strain>
    </source>
</reference>
<dbReference type="EMBL" id="JBHRYC010000026">
    <property type="protein sequence ID" value="MFC3636799.1"/>
    <property type="molecule type" value="Genomic_DNA"/>
</dbReference>
<keyword evidence="3" id="KW-1185">Reference proteome</keyword>
<protein>
    <submittedName>
        <fullName evidence="2">Glutathione S-transferase N-terminal domain-containing protein</fullName>
    </submittedName>
</protein>
<evidence type="ECO:0000259" key="1">
    <source>
        <dbReference type="PROSITE" id="PS50404"/>
    </source>
</evidence>
<dbReference type="Proteomes" id="UP001595704">
    <property type="component" value="Unassembled WGS sequence"/>
</dbReference>
<evidence type="ECO:0000313" key="2">
    <source>
        <dbReference type="EMBL" id="MFC3636799.1"/>
    </source>
</evidence>
<feature type="domain" description="GST N-terminal" evidence="1">
    <location>
        <begin position="1"/>
        <end position="71"/>
    </location>
</feature>
<dbReference type="InterPro" id="IPR036249">
    <property type="entry name" value="Thioredoxin-like_sf"/>
</dbReference>
<dbReference type="CDD" id="cd00570">
    <property type="entry name" value="GST_N_family"/>
    <property type="match status" value="1"/>
</dbReference>